<comment type="caution">
    <text evidence="2">The sequence shown here is derived from an EMBL/GenBank/DDBJ whole genome shotgun (WGS) entry which is preliminary data.</text>
</comment>
<evidence type="ECO:0000256" key="1">
    <source>
        <dbReference type="SAM" id="SignalP"/>
    </source>
</evidence>
<feature type="chain" id="PRO_5047044762" evidence="1">
    <location>
        <begin position="19"/>
        <end position="601"/>
    </location>
</feature>
<dbReference type="EMBL" id="CAXLJM020000072">
    <property type="protein sequence ID" value="CAL8127610.1"/>
    <property type="molecule type" value="Genomic_DNA"/>
</dbReference>
<sequence>MNKLLQLFFYCDILICVAHDITPPFQLEGDCFLNVVTSSATQSFTFPPNNLASYTINNVSPVSTIEHDDDYDDNEKTESLTITQNFLRYNLRFRSNCILFYLLTKTFNDTLLAISNSGYGTSENVLFIVFRDSFDVSDETIRGFNSTLLFEMAETPFHVDMIFCDLNGLCKIFCLFCPSKFNDIGGKAFLQEIKSVSKRIKSNGYGNILPCDVPFGQSSVNEKECISLLHKSKPDFRFGIAVTCPVPELFVLASSQPILNVSIIIDGEGVTSYHKDWFLNVRQEGLLSTTPNVIAKTRGTIVTTEGTKIDIMVCQNKNEYLIFDFKFFTRIHINVRICVVITCLLYTFIYKNICKGIDFFFALLGKPFQNRHKKTLVLLFIPASGFFCSVYQSNTSSESVKILEFPSFDHFRENGYKFVSPAYKQIISLFRHQPNITRQKAESICGPVESAFYEVKGNMTDHRFYEDWGNIIEAASKYKLFIASFLRPEMFQVLKTDVVYFGNDILCNVFHLTSRSPISLNHSFRSWSYMSQRFHQVFGSLLENGIYSGIRKFFYASKRKNMAALGMRPATTVVPPVALDIHSAIVFINVYYNITNTLQIY</sequence>
<organism evidence="2 3">
    <name type="scientific">Orchesella dallaii</name>
    <dbReference type="NCBI Taxonomy" id="48710"/>
    <lineage>
        <taxon>Eukaryota</taxon>
        <taxon>Metazoa</taxon>
        <taxon>Ecdysozoa</taxon>
        <taxon>Arthropoda</taxon>
        <taxon>Hexapoda</taxon>
        <taxon>Collembola</taxon>
        <taxon>Entomobryomorpha</taxon>
        <taxon>Entomobryoidea</taxon>
        <taxon>Orchesellidae</taxon>
        <taxon>Orchesellinae</taxon>
        <taxon>Orchesella</taxon>
    </lineage>
</organism>
<dbReference type="Proteomes" id="UP001642540">
    <property type="component" value="Unassembled WGS sequence"/>
</dbReference>
<accession>A0ABP1RGI8</accession>
<protein>
    <submittedName>
        <fullName evidence="2">Uncharacterized protein</fullName>
    </submittedName>
</protein>
<keyword evidence="1" id="KW-0732">Signal</keyword>
<name>A0ABP1RGI8_9HEXA</name>
<keyword evidence="3" id="KW-1185">Reference proteome</keyword>
<proteinExistence type="predicted"/>
<evidence type="ECO:0000313" key="3">
    <source>
        <dbReference type="Proteomes" id="UP001642540"/>
    </source>
</evidence>
<feature type="signal peptide" evidence="1">
    <location>
        <begin position="1"/>
        <end position="18"/>
    </location>
</feature>
<gene>
    <name evidence="2" type="ORF">ODALV1_LOCUS21912</name>
</gene>
<reference evidence="2 3" key="1">
    <citation type="submission" date="2024-08" db="EMBL/GenBank/DDBJ databases">
        <authorList>
            <person name="Cucini C."/>
            <person name="Frati F."/>
        </authorList>
    </citation>
    <scope>NUCLEOTIDE SEQUENCE [LARGE SCALE GENOMIC DNA]</scope>
</reference>
<evidence type="ECO:0000313" key="2">
    <source>
        <dbReference type="EMBL" id="CAL8127610.1"/>
    </source>
</evidence>